<evidence type="ECO:0000259" key="1">
    <source>
        <dbReference type="Pfam" id="PF10551"/>
    </source>
</evidence>
<dbReference type="Proteomes" id="UP000887561">
    <property type="component" value="Unplaced"/>
</dbReference>
<dbReference type="InterPro" id="IPR018289">
    <property type="entry name" value="MULE_transposase_dom"/>
</dbReference>
<name>A0A915MV25_MELJA</name>
<keyword evidence="2" id="KW-1185">Reference proteome</keyword>
<sequence length="265" mass="30118">MVVFDGYEYRKKGTSVTGEVQFWQCLENLISNIVRDIYTQSRVGLSDAEIMQMPSYSATQRLVDRNREIPGRSDIDAVEIANIVIQGNFAIDSTGQRYLLYDSRADNPNDVVFIIWATDEGLIRLRTYHHWSSDGTFKVSPKNFLQLYTINVLVEQSSSSLVCAFILMGNKAAPTYVRVFQRISGHLNGNNPESIIIDFEQSVKNAISQGSIIRRVQRGFINLYENDEEVRLVIRSLASLSLLPQNRVNDAFNILNRQNVAQNMV</sequence>
<evidence type="ECO:0000313" key="2">
    <source>
        <dbReference type="Proteomes" id="UP000887561"/>
    </source>
</evidence>
<protein>
    <submittedName>
        <fullName evidence="3">MULE transposase domain-containing protein</fullName>
    </submittedName>
</protein>
<reference evidence="3" key="1">
    <citation type="submission" date="2022-11" db="UniProtKB">
        <authorList>
            <consortium name="WormBaseParasite"/>
        </authorList>
    </citation>
    <scope>IDENTIFICATION</scope>
</reference>
<dbReference type="Pfam" id="PF10551">
    <property type="entry name" value="MULE"/>
    <property type="match status" value="1"/>
</dbReference>
<feature type="domain" description="MULE transposase" evidence="1">
    <location>
        <begin position="131"/>
        <end position="209"/>
    </location>
</feature>
<accession>A0A915MV25</accession>
<dbReference type="WBParaSite" id="scaffold495_cov353.g1184">
    <property type="protein sequence ID" value="scaffold495_cov353.g1184"/>
    <property type="gene ID" value="scaffold495_cov353.g1184"/>
</dbReference>
<organism evidence="2 3">
    <name type="scientific">Meloidogyne javanica</name>
    <name type="common">Root-knot nematode worm</name>
    <dbReference type="NCBI Taxonomy" id="6303"/>
    <lineage>
        <taxon>Eukaryota</taxon>
        <taxon>Metazoa</taxon>
        <taxon>Ecdysozoa</taxon>
        <taxon>Nematoda</taxon>
        <taxon>Chromadorea</taxon>
        <taxon>Rhabditida</taxon>
        <taxon>Tylenchina</taxon>
        <taxon>Tylenchomorpha</taxon>
        <taxon>Tylenchoidea</taxon>
        <taxon>Meloidogynidae</taxon>
        <taxon>Meloidogyninae</taxon>
        <taxon>Meloidogyne</taxon>
        <taxon>Meloidogyne incognita group</taxon>
    </lineage>
</organism>
<dbReference type="AlphaFoldDB" id="A0A915MV25"/>
<evidence type="ECO:0000313" key="3">
    <source>
        <dbReference type="WBParaSite" id="scaffold495_cov353.g1184"/>
    </source>
</evidence>
<proteinExistence type="predicted"/>